<dbReference type="OrthoDB" id="10248520at2759"/>
<gene>
    <name evidence="6" type="ORF">L873DRAFT_1700843</name>
</gene>
<dbReference type="PANTHER" id="PTHR11353">
    <property type="entry name" value="CHAPERONIN"/>
    <property type="match status" value="1"/>
</dbReference>
<evidence type="ECO:0000256" key="4">
    <source>
        <dbReference type="ARBA" id="ARBA00023186"/>
    </source>
</evidence>
<evidence type="ECO:0000256" key="1">
    <source>
        <dbReference type="ARBA" id="ARBA00008020"/>
    </source>
</evidence>
<evidence type="ECO:0000313" key="7">
    <source>
        <dbReference type="Proteomes" id="UP000276215"/>
    </source>
</evidence>
<dbReference type="InterPro" id="IPR017998">
    <property type="entry name" value="Chaperone_TCP-1"/>
</dbReference>
<dbReference type="EMBL" id="ML120435">
    <property type="protein sequence ID" value="RPA94608.1"/>
    <property type="molecule type" value="Genomic_DNA"/>
</dbReference>
<dbReference type="InterPro" id="IPR027409">
    <property type="entry name" value="GroEL-like_apical_dom_sf"/>
</dbReference>
<reference evidence="6 7" key="1">
    <citation type="journal article" date="2018" name="Nat. Ecol. Evol.">
        <title>Pezizomycetes genomes reveal the molecular basis of ectomycorrhizal truffle lifestyle.</title>
        <authorList>
            <person name="Murat C."/>
            <person name="Payen T."/>
            <person name="Noel B."/>
            <person name="Kuo A."/>
            <person name="Morin E."/>
            <person name="Chen J."/>
            <person name="Kohler A."/>
            <person name="Krizsan K."/>
            <person name="Balestrini R."/>
            <person name="Da Silva C."/>
            <person name="Montanini B."/>
            <person name="Hainaut M."/>
            <person name="Levati E."/>
            <person name="Barry K.W."/>
            <person name="Belfiori B."/>
            <person name="Cichocki N."/>
            <person name="Clum A."/>
            <person name="Dockter R.B."/>
            <person name="Fauchery L."/>
            <person name="Guy J."/>
            <person name="Iotti M."/>
            <person name="Le Tacon F."/>
            <person name="Lindquist E.A."/>
            <person name="Lipzen A."/>
            <person name="Malagnac F."/>
            <person name="Mello A."/>
            <person name="Molinier V."/>
            <person name="Miyauchi S."/>
            <person name="Poulain J."/>
            <person name="Riccioni C."/>
            <person name="Rubini A."/>
            <person name="Sitrit Y."/>
            <person name="Splivallo R."/>
            <person name="Traeger S."/>
            <person name="Wang M."/>
            <person name="Zifcakova L."/>
            <person name="Wipf D."/>
            <person name="Zambonelli A."/>
            <person name="Paolocci F."/>
            <person name="Nowrousian M."/>
            <person name="Ottonello S."/>
            <person name="Baldrian P."/>
            <person name="Spatafora J.W."/>
            <person name="Henrissat B."/>
            <person name="Nagy L.G."/>
            <person name="Aury J.M."/>
            <person name="Wincker P."/>
            <person name="Grigoriev I.V."/>
            <person name="Bonfante P."/>
            <person name="Martin F.M."/>
        </authorList>
    </citation>
    <scope>NUCLEOTIDE SEQUENCE [LARGE SCALE GENOMIC DNA]</scope>
    <source>
        <strain evidence="6 7">120613-1</strain>
    </source>
</reference>
<keyword evidence="5" id="KW-1133">Transmembrane helix</keyword>
<dbReference type="AlphaFoldDB" id="A0A3N4JC92"/>
<sequence length="215" mass="23733">LFFLLHYSDIVAVQVFPSSFVVLLTGNVTTLRRARKTDNNRIAHAVGTTAVNRVEGINEYFLFMTKCEDPKACTILFRDPSKDILNVIKCNLQDAMAVARNIFFRRRLAPGGGTAEMAIFVRLAVISKSIEGVHHASPIRALTQLRAKQPTKEHTWGIDGDTGNIVDMKEYGVWEPETVKLRSIKTAIESAYLLLRVDEICSAKGAQQSGRAGGG</sequence>
<dbReference type="InterPro" id="IPR002423">
    <property type="entry name" value="Cpn60/GroEL/TCP-1"/>
</dbReference>
<keyword evidence="2" id="KW-0547">Nucleotide-binding</keyword>
<evidence type="ECO:0000256" key="5">
    <source>
        <dbReference type="SAM" id="Phobius"/>
    </source>
</evidence>
<keyword evidence="3" id="KW-0067">ATP-binding</keyword>
<keyword evidence="5" id="KW-0472">Membrane</keyword>
<dbReference type="Pfam" id="PF00118">
    <property type="entry name" value="Cpn60_TCP1"/>
    <property type="match status" value="2"/>
</dbReference>
<keyword evidence="7" id="KW-1185">Reference proteome</keyword>
<evidence type="ECO:0000313" key="6">
    <source>
        <dbReference type="EMBL" id="RPA94608.1"/>
    </source>
</evidence>
<feature type="transmembrane region" description="Helical" evidence="5">
    <location>
        <begin position="12"/>
        <end position="31"/>
    </location>
</feature>
<name>A0A3N4JC92_9PEZI</name>
<dbReference type="Proteomes" id="UP000276215">
    <property type="component" value="Unassembled WGS sequence"/>
</dbReference>
<dbReference type="GO" id="GO:0005524">
    <property type="term" value="F:ATP binding"/>
    <property type="evidence" value="ECO:0007669"/>
    <property type="project" value="UniProtKB-KW"/>
</dbReference>
<protein>
    <submittedName>
        <fullName evidence="6">GroEL equatorial domain-like protein</fullName>
    </submittedName>
</protein>
<proteinExistence type="inferred from homology"/>
<organism evidence="6 7">
    <name type="scientific">Choiromyces venosus 120613-1</name>
    <dbReference type="NCBI Taxonomy" id="1336337"/>
    <lineage>
        <taxon>Eukaryota</taxon>
        <taxon>Fungi</taxon>
        <taxon>Dikarya</taxon>
        <taxon>Ascomycota</taxon>
        <taxon>Pezizomycotina</taxon>
        <taxon>Pezizomycetes</taxon>
        <taxon>Pezizales</taxon>
        <taxon>Tuberaceae</taxon>
        <taxon>Choiromyces</taxon>
    </lineage>
</organism>
<keyword evidence="5" id="KW-0812">Transmembrane</keyword>
<keyword evidence="4" id="KW-0143">Chaperone</keyword>
<dbReference type="GO" id="GO:0140662">
    <property type="term" value="F:ATP-dependent protein folding chaperone"/>
    <property type="evidence" value="ECO:0007669"/>
    <property type="project" value="InterPro"/>
</dbReference>
<feature type="non-terminal residue" evidence="6">
    <location>
        <position position="1"/>
    </location>
</feature>
<accession>A0A3N4JC92</accession>
<dbReference type="InterPro" id="IPR027413">
    <property type="entry name" value="GROEL-like_equatorial_sf"/>
</dbReference>
<evidence type="ECO:0000256" key="2">
    <source>
        <dbReference type="ARBA" id="ARBA00022741"/>
    </source>
</evidence>
<dbReference type="Gene3D" id="3.30.260.10">
    <property type="entry name" value="TCP-1-like chaperonin intermediate domain"/>
    <property type="match status" value="1"/>
</dbReference>
<dbReference type="STRING" id="1336337.A0A3N4JC92"/>
<dbReference type="Gene3D" id="3.50.7.10">
    <property type="entry name" value="GroEL"/>
    <property type="match status" value="1"/>
</dbReference>
<dbReference type="SUPFAM" id="SSF48592">
    <property type="entry name" value="GroEL equatorial domain-like"/>
    <property type="match status" value="1"/>
</dbReference>
<comment type="similarity">
    <text evidence="1">Belongs to the TCP-1 chaperonin family.</text>
</comment>
<dbReference type="Gene3D" id="1.10.560.10">
    <property type="entry name" value="GroEL-like equatorial domain"/>
    <property type="match status" value="2"/>
</dbReference>
<dbReference type="SUPFAM" id="SSF52029">
    <property type="entry name" value="GroEL apical domain-like"/>
    <property type="match status" value="1"/>
</dbReference>
<dbReference type="InterPro" id="IPR027410">
    <property type="entry name" value="TCP-1-like_intermed_sf"/>
</dbReference>
<evidence type="ECO:0000256" key="3">
    <source>
        <dbReference type="ARBA" id="ARBA00022840"/>
    </source>
</evidence>